<evidence type="ECO:0000256" key="1">
    <source>
        <dbReference type="SAM" id="MobiDB-lite"/>
    </source>
</evidence>
<sequence>MKPLSCDAMPTAGARPAAERSLTPAVPAGGRSRRWKAGGSLVVAAVTAALVSAPSGDAGRATADPEVSAAVPRAACGPGSSPETGLQGQVPLADRTSGRSQRGYSCNLALLSRYQGQGQGTVGASYGHCQYLGTILPSALTAKHKGVNVIDMSDPRHPRLSDSLISPATLGGTWETLKVHPGRGLLAAVSVGAATGGFFVSVYDVKTDCAHPRLLNGIHGTTLTMPGAFPGHEASWSPDGRTYWTTGLLGGAIAALDMSDPHAPKVVYNGLTGMINHGVNVSADGDRVYVASSSIPAGVTIFDSSDVQRRRPHPQLRRVSETTWSDGIVTQFAQPFTDHGRPYMLAVDELGSGGARIFDISDDRRPKLVRRLKLEIDRPENVRVRGADTAKNGIFGYDSHYCTLDRPSDPTALACGWIQSGIRVFDIRTLTRPREIAYFNPPAQVGRRGRLANSAHAFVPFGAYFSDIVNDYPGKPAPYTGETDMTADWCMSPPRFDGDRLWVSCDDNGALLLRFTDHAYPLR</sequence>
<reference evidence="2 3" key="1">
    <citation type="journal article" date="2019" name="Int. J. Syst. Evol. Microbiol.">
        <title>The Global Catalogue of Microorganisms (GCM) 10K type strain sequencing project: providing services to taxonomists for standard genome sequencing and annotation.</title>
        <authorList>
            <consortium name="The Broad Institute Genomics Platform"/>
            <consortium name="The Broad Institute Genome Sequencing Center for Infectious Disease"/>
            <person name="Wu L."/>
            <person name="Ma J."/>
        </authorList>
    </citation>
    <scope>NUCLEOTIDE SEQUENCE [LARGE SCALE GENOMIC DNA]</scope>
    <source>
        <strain evidence="2 3">JCM 13850</strain>
    </source>
</reference>
<dbReference type="EMBL" id="BAAAMR010000001">
    <property type="protein sequence ID" value="GAA2118516.1"/>
    <property type="molecule type" value="Genomic_DNA"/>
</dbReference>
<name>A0ABN2XZ44_9ACTN</name>
<dbReference type="RefSeq" id="WP_344260201.1">
    <property type="nucleotide sequence ID" value="NZ_BAAAMR010000001.1"/>
</dbReference>
<gene>
    <name evidence="2" type="ORF">GCM10009727_01650</name>
</gene>
<feature type="region of interest" description="Disordered" evidence="1">
    <location>
        <begin position="72"/>
        <end position="98"/>
    </location>
</feature>
<keyword evidence="3" id="KW-1185">Reference proteome</keyword>
<comment type="caution">
    <text evidence="2">The sequence shown here is derived from an EMBL/GenBank/DDBJ whole genome shotgun (WGS) entry which is preliminary data.</text>
</comment>
<accession>A0ABN2XZ44</accession>
<proteinExistence type="predicted"/>
<dbReference type="Proteomes" id="UP001501020">
    <property type="component" value="Unassembled WGS sequence"/>
</dbReference>
<evidence type="ECO:0008006" key="4">
    <source>
        <dbReference type="Google" id="ProtNLM"/>
    </source>
</evidence>
<evidence type="ECO:0000313" key="3">
    <source>
        <dbReference type="Proteomes" id="UP001501020"/>
    </source>
</evidence>
<organism evidence="2 3">
    <name type="scientific">Actinomadura napierensis</name>
    <dbReference type="NCBI Taxonomy" id="267854"/>
    <lineage>
        <taxon>Bacteria</taxon>
        <taxon>Bacillati</taxon>
        <taxon>Actinomycetota</taxon>
        <taxon>Actinomycetes</taxon>
        <taxon>Streptosporangiales</taxon>
        <taxon>Thermomonosporaceae</taxon>
        <taxon>Actinomadura</taxon>
    </lineage>
</organism>
<dbReference type="InterPro" id="IPR015943">
    <property type="entry name" value="WD40/YVTN_repeat-like_dom_sf"/>
</dbReference>
<evidence type="ECO:0000313" key="2">
    <source>
        <dbReference type="EMBL" id="GAA2118516.1"/>
    </source>
</evidence>
<feature type="region of interest" description="Disordered" evidence="1">
    <location>
        <begin position="1"/>
        <end position="33"/>
    </location>
</feature>
<dbReference type="SUPFAM" id="SSF63829">
    <property type="entry name" value="Calcium-dependent phosphotriesterase"/>
    <property type="match status" value="1"/>
</dbReference>
<dbReference type="Gene3D" id="2.130.10.10">
    <property type="entry name" value="YVTN repeat-like/Quinoprotein amine dehydrogenase"/>
    <property type="match status" value="1"/>
</dbReference>
<protein>
    <recommendedName>
        <fullName evidence="4">LVIVD repeat-containing protein</fullName>
    </recommendedName>
</protein>